<evidence type="ECO:0000259" key="6">
    <source>
        <dbReference type="PROSITE" id="PS50045"/>
    </source>
</evidence>
<dbReference type="CDD" id="cd00009">
    <property type="entry name" value="AAA"/>
    <property type="match status" value="1"/>
</dbReference>
<keyword evidence="7" id="KW-0238">DNA-binding</keyword>
<dbReference type="GO" id="GO:0005524">
    <property type="term" value="F:ATP binding"/>
    <property type="evidence" value="ECO:0007669"/>
    <property type="project" value="UniProtKB-KW"/>
</dbReference>
<dbReference type="PROSITE" id="PS00688">
    <property type="entry name" value="SIGMA54_INTERACT_3"/>
    <property type="match status" value="1"/>
</dbReference>
<dbReference type="SUPFAM" id="SSF46689">
    <property type="entry name" value="Homeodomain-like"/>
    <property type="match status" value="1"/>
</dbReference>
<feature type="domain" description="Sigma-54 factor interaction" evidence="6">
    <location>
        <begin position="136"/>
        <end position="353"/>
    </location>
</feature>
<reference evidence="8" key="1">
    <citation type="submission" date="2016-10" db="EMBL/GenBank/DDBJ databases">
        <authorList>
            <person name="Varghese N."/>
            <person name="Submissions S."/>
        </authorList>
    </citation>
    <scope>NUCLEOTIDE SEQUENCE [LARGE SCALE GENOMIC DNA]</scope>
    <source>
        <strain evidence="8">ATCC 25963</strain>
    </source>
</reference>
<evidence type="ECO:0000313" key="7">
    <source>
        <dbReference type="EMBL" id="SFD90291.1"/>
    </source>
</evidence>
<dbReference type="Gene3D" id="2.60.200.20">
    <property type="match status" value="1"/>
</dbReference>
<keyword evidence="2" id="KW-0067">ATP-binding</keyword>
<dbReference type="InterPro" id="IPR032030">
    <property type="entry name" value="YscD_cytoplasmic_dom"/>
</dbReference>
<dbReference type="PANTHER" id="PTHR32071">
    <property type="entry name" value="TRANSCRIPTIONAL REGULATORY PROTEIN"/>
    <property type="match status" value="1"/>
</dbReference>
<dbReference type="SMART" id="SM00382">
    <property type="entry name" value="AAA"/>
    <property type="match status" value="1"/>
</dbReference>
<dbReference type="SMART" id="SM00240">
    <property type="entry name" value="FHA"/>
    <property type="match status" value="1"/>
</dbReference>
<gene>
    <name evidence="7" type="ORF">SAMN02745121_02097</name>
</gene>
<dbReference type="InterPro" id="IPR008984">
    <property type="entry name" value="SMAD_FHA_dom_sf"/>
</dbReference>
<dbReference type="InterPro" id="IPR003593">
    <property type="entry name" value="AAA+_ATPase"/>
</dbReference>
<evidence type="ECO:0000256" key="2">
    <source>
        <dbReference type="ARBA" id="ARBA00022840"/>
    </source>
</evidence>
<dbReference type="SUPFAM" id="SSF49879">
    <property type="entry name" value="SMAD/FHA domain"/>
    <property type="match status" value="1"/>
</dbReference>
<keyword evidence="8" id="KW-1185">Reference proteome</keyword>
<proteinExistence type="predicted"/>
<evidence type="ECO:0000259" key="5">
    <source>
        <dbReference type="PROSITE" id="PS50006"/>
    </source>
</evidence>
<dbReference type="Gene3D" id="1.10.10.60">
    <property type="entry name" value="Homeodomain-like"/>
    <property type="match status" value="1"/>
</dbReference>
<dbReference type="Proteomes" id="UP000199400">
    <property type="component" value="Unassembled WGS sequence"/>
</dbReference>
<dbReference type="EMBL" id="FOMX01000006">
    <property type="protein sequence ID" value="SFD90291.1"/>
    <property type="molecule type" value="Genomic_DNA"/>
</dbReference>
<feature type="domain" description="FHA" evidence="5">
    <location>
        <begin position="47"/>
        <end position="96"/>
    </location>
</feature>
<organism evidence="7 8">
    <name type="scientific">Nannocystis exedens</name>
    <dbReference type="NCBI Taxonomy" id="54"/>
    <lineage>
        <taxon>Bacteria</taxon>
        <taxon>Pseudomonadati</taxon>
        <taxon>Myxococcota</taxon>
        <taxon>Polyangia</taxon>
        <taxon>Nannocystales</taxon>
        <taxon>Nannocystaceae</taxon>
        <taxon>Nannocystis</taxon>
    </lineage>
</organism>
<dbReference type="PROSITE" id="PS50045">
    <property type="entry name" value="SIGMA54_INTERACT_4"/>
    <property type="match status" value="1"/>
</dbReference>
<dbReference type="GO" id="GO:0003677">
    <property type="term" value="F:DNA binding"/>
    <property type="evidence" value="ECO:0007669"/>
    <property type="project" value="UniProtKB-KW"/>
</dbReference>
<dbReference type="AlphaFoldDB" id="A0A1I1W5C9"/>
<keyword evidence="4" id="KW-0804">Transcription</keyword>
<accession>A0A1I1W5C9</accession>
<evidence type="ECO:0000256" key="1">
    <source>
        <dbReference type="ARBA" id="ARBA00022741"/>
    </source>
</evidence>
<dbReference type="InterPro" id="IPR000253">
    <property type="entry name" value="FHA_dom"/>
</dbReference>
<dbReference type="Pfam" id="PF16697">
    <property type="entry name" value="Yop-YscD_cpl"/>
    <property type="match status" value="1"/>
</dbReference>
<dbReference type="CDD" id="cd00060">
    <property type="entry name" value="FHA"/>
    <property type="match status" value="1"/>
</dbReference>
<dbReference type="GO" id="GO:0006355">
    <property type="term" value="P:regulation of DNA-templated transcription"/>
    <property type="evidence" value="ECO:0007669"/>
    <property type="project" value="InterPro"/>
</dbReference>
<dbReference type="InterPro" id="IPR058031">
    <property type="entry name" value="AAA_lid_NorR"/>
</dbReference>
<keyword evidence="1" id="KW-0547">Nucleotide-binding</keyword>
<protein>
    <submittedName>
        <fullName evidence="7">DNA-binding transcriptional response regulator, NtrC family, contains REC, AAA-type ATPase, and a Fis-type DNA-binding domains</fullName>
    </submittedName>
</protein>
<name>A0A1I1W5C9_9BACT</name>
<dbReference type="Gene3D" id="3.40.50.300">
    <property type="entry name" value="P-loop containing nucleotide triphosphate hydrolases"/>
    <property type="match status" value="1"/>
</dbReference>
<dbReference type="InterPro" id="IPR002078">
    <property type="entry name" value="Sigma_54_int"/>
</dbReference>
<evidence type="ECO:0000256" key="4">
    <source>
        <dbReference type="ARBA" id="ARBA00023163"/>
    </source>
</evidence>
<dbReference type="Pfam" id="PF25601">
    <property type="entry name" value="AAA_lid_14"/>
    <property type="match status" value="1"/>
</dbReference>
<dbReference type="InterPro" id="IPR025662">
    <property type="entry name" value="Sigma_54_int_dom_ATP-bd_1"/>
</dbReference>
<keyword evidence="3" id="KW-0805">Transcription regulation</keyword>
<dbReference type="SUPFAM" id="SSF52540">
    <property type="entry name" value="P-loop containing nucleoside triphosphate hydrolases"/>
    <property type="match status" value="1"/>
</dbReference>
<sequence>MAHEIEAAVDSTVVQDDAEPMRHSGFRLVVLNGELRGREIDVTQDVVQLGKSRQCDVVLPDESVSRIHAEIRRQGDSYRVLDQQSTNGMFIGGVRVSDGFLRPGDVLGLGKVQVRFMPRDSRVELLPSEADSFGPVCGRSLAMRKIFGVLERVAGAEATILLDGETGTGKALLARAIHDMSPRRDGPFVVVDCGGTAAAQLEVELFGHEDRRGAFELAHGGTLVFDDIGELPADLQPKLTRALENGKVRRHGVTDELEVDIRVLATASRGLREQVKSGEFREDLYFLLAVVHIEVPALRDRREDIPMLIDQFSRRLPPGMWRAPGPEAMARLVGYDWPGNVRELRNVVERSAYLSPDGVIDLITTGNLGRAGREQQVAFDPTLTFREQKERAVELFEETYLNWLLQRAEGNISRAAREADMDRKYLHKLLRRYGIDAKQFAAGRGGAAGGHSDNSDPGVSLA</sequence>
<dbReference type="Pfam" id="PF00158">
    <property type="entry name" value="Sigma54_activat"/>
    <property type="match status" value="1"/>
</dbReference>
<dbReference type="InterPro" id="IPR025944">
    <property type="entry name" value="Sigma_54_int_dom_CS"/>
</dbReference>
<evidence type="ECO:0000256" key="3">
    <source>
        <dbReference type="ARBA" id="ARBA00023015"/>
    </source>
</evidence>
<dbReference type="InterPro" id="IPR027417">
    <property type="entry name" value="P-loop_NTPase"/>
</dbReference>
<dbReference type="Gene3D" id="1.10.8.60">
    <property type="match status" value="1"/>
</dbReference>
<dbReference type="PROSITE" id="PS50006">
    <property type="entry name" value="FHA_DOMAIN"/>
    <property type="match status" value="1"/>
</dbReference>
<dbReference type="RefSeq" id="WP_245913588.1">
    <property type="nucleotide sequence ID" value="NZ_FOMX01000006.1"/>
</dbReference>
<dbReference type="PROSITE" id="PS00675">
    <property type="entry name" value="SIGMA54_INTERACT_1"/>
    <property type="match status" value="1"/>
</dbReference>
<dbReference type="STRING" id="54.SAMN02745121_02097"/>
<dbReference type="InterPro" id="IPR009057">
    <property type="entry name" value="Homeodomain-like_sf"/>
</dbReference>
<evidence type="ECO:0000313" key="8">
    <source>
        <dbReference type="Proteomes" id="UP000199400"/>
    </source>
</evidence>